<keyword evidence="2" id="KW-0408">Iron</keyword>
<dbReference type="InterPro" id="IPR005123">
    <property type="entry name" value="Oxoglu/Fe-dep_dioxygenase_dom"/>
</dbReference>
<comment type="similarity">
    <text evidence="1 2">Belongs to the iron/ascorbate-dependent oxidoreductase family.</text>
</comment>
<keyword evidence="2" id="KW-0560">Oxidoreductase</keyword>
<evidence type="ECO:0000313" key="5">
    <source>
        <dbReference type="EMBL" id="KAF2022910.1"/>
    </source>
</evidence>
<dbReference type="GO" id="GO:0046872">
    <property type="term" value="F:metal ion binding"/>
    <property type="evidence" value="ECO:0007669"/>
    <property type="project" value="UniProtKB-KW"/>
</dbReference>
<accession>A0A9P4GWP4</accession>
<evidence type="ECO:0000256" key="3">
    <source>
        <dbReference type="SAM" id="MobiDB-lite"/>
    </source>
</evidence>
<dbReference type="InterPro" id="IPR044861">
    <property type="entry name" value="IPNS-like_FE2OG_OXY"/>
</dbReference>
<sequence>MSTAIAYQVSSTTSVVRDLLPTACTASSQHDKTFDVIELTTVSSEEAYQKLSQAARTTGVALISSLPVRPPIAAIQRLFARLYADCSLASRLNATYPKRGVFKNACLAPDASLRIDQKTTIDLSISRLQSIRKVDPTVAEALGEEFEDIVRFYTYIETQVLPIVTRATSNISGLELELTHNGTNNHLRLIDYFPCTEPSGPRCGEHRDYNTYTIVFQDGAVGGLEFEIEGTWKPVPASVDAVISWGWCGAILTNGSVKAAKHRVLRTWPMADQRTTAVIFVAPDLDTILEPTGGLGTENAGWCREIQEGHLTVGAFKEIISRKWRRREGTEPGEVVQGAQDREIEAFLKPSQNST</sequence>
<gene>
    <name evidence="5" type="ORF">EK21DRAFT_82026</name>
</gene>
<keyword evidence="2" id="KW-0479">Metal-binding</keyword>
<evidence type="ECO:0000259" key="4">
    <source>
        <dbReference type="PROSITE" id="PS51471"/>
    </source>
</evidence>
<dbReference type="PANTHER" id="PTHR47990">
    <property type="entry name" value="2-OXOGLUTARATE (2OG) AND FE(II)-DEPENDENT OXYGENASE SUPERFAMILY PROTEIN-RELATED"/>
    <property type="match status" value="1"/>
</dbReference>
<dbReference type="Pfam" id="PF03171">
    <property type="entry name" value="2OG-FeII_Oxy"/>
    <property type="match status" value="1"/>
</dbReference>
<feature type="region of interest" description="Disordered" evidence="3">
    <location>
        <begin position="330"/>
        <end position="355"/>
    </location>
</feature>
<dbReference type="InterPro" id="IPR027443">
    <property type="entry name" value="IPNS-like_sf"/>
</dbReference>
<dbReference type="EMBL" id="ML978409">
    <property type="protein sequence ID" value="KAF2022910.1"/>
    <property type="molecule type" value="Genomic_DNA"/>
</dbReference>
<dbReference type="PROSITE" id="PS51471">
    <property type="entry name" value="FE2OG_OXY"/>
    <property type="match status" value="1"/>
</dbReference>
<proteinExistence type="inferred from homology"/>
<evidence type="ECO:0000256" key="2">
    <source>
        <dbReference type="RuleBase" id="RU003682"/>
    </source>
</evidence>
<dbReference type="Gene3D" id="2.60.120.330">
    <property type="entry name" value="B-lactam Antibiotic, Isopenicillin N Synthase, Chain"/>
    <property type="match status" value="1"/>
</dbReference>
<dbReference type="GO" id="GO:0016491">
    <property type="term" value="F:oxidoreductase activity"/>
    <property type="evidence" value="ECO:0007669"/>
    <property type="project" value="UniProtKB-KW"/>
</dbReference>
<dbReference type="InterPro" id="IPR050231">
    <property type="entry name" value="Iron_ascorbate_oxido_reductase"/>
</dbReference>
<protein>
    <submittedName>
        <fullName evidence="5">Clavaminate synthase-like protein</fullName>
    </submittedName>
</protein>
<reference evidence="5" key="1">
    <citation type="journal article" date="2020" name="Stud. Mycol.">
        <title>101 Dothideomycetes genomes: a test case for predicting lifestyles and emergence of pathogens.</title>
        <authorList>
            <person name="Haridas S."/>
            <person name="Albert R."/>
            <person name="Binder M."/>
            <person name="Bloem J."/>
            <person name="Labutti K."/>
            <person name="Salamov A."/>
            <person name="Andreopoulos B."/>
            <person name="Baker S."/>
            <person name="Barry K."/>
            <person name="Bills G."/>
            <person name="Bluhm B."/>
            <person name="Cannon C."/>
            <person name="Castanera R."/>
            <person name="Culley D."/>
            <person name="Daum C."/>
            <person name="Ezra D."/>
            <person name="Gonzalez J."/>
            <person name="Henrissat B."/>
            <person name="Kuo A."/>
            <person name="Liang C."/>
            <person name="Lipzen A."/>
            <person name="Lutzoni F."/>
            <person name="Magnuson J."/>
            <person name="Mondo S."/>
            <person name="Nolan M."/>
            <person name="Ohm R."/>
            <person name="Pangilinan J."/>
            <person name="Park H.-J."/>
            <person name="Ramirez L."/>
            <person name="Alfaro M."/>
            <person name="Sun H."/>
            <person name="Tritt A."/>
            <person name="Yoshinaga Y."/>
            <person name="Zwiers L.-H."/>
            <person name="Turgeon B."/>
            <person name="Goodwin S."/>
            <person name="Spatafora J."/>
            <person name="Crous P."/>
            <person name="Grigoriev I."/>
        </authorList>
    </citation>
    <scope>NUCLEOTIDE SEQUENCE</scope>
    <source>
        <strain evidence="5">CBS 110217</strain>
    </source>
</reference>
<dbReference type="Proteomes" id="UP000799777">
    <property type="component" value="Unassembled WGS sequence"/>
</dbReference>
<dbReference type="OrthoDB" id="288590at2759"/>
<organism evidence="5 6">
    <name type="scientific">Setomelanomma holmii</name>
    <dbReference type="NCBI Taxonomy" id="210430"/>
    <lineage>
        <taxon>Eukaryota</taxon>
        <taxon>Fungi</taxon>
        <taxon>Dikarya</taxon>
        <taxon>Ascomycota</taxon>
        <taxon>Pezizomycotina</taxon>
        <taxon>Dothideomycetes</taxon>
        <taxon>Pleosporomycetidae</taxon>
        <taxon>Pleosporales</taxon>
        <taxon>Pleosporineae</taxon>
        <taxon>Phaeosphaeriaceae</taxon>
        <taxon>Setomelanomma</taxon>
    </lineage>
</organism>
<evidence type="ECO:0000256" key="1">
    <source>
        <dbReference type="ARBA" id="ARBA00008056"/>
    </source>
</evidence>
<name>A0A9P4GWP4_9PLEO</name>
<dbReference type="AlphaFoldDB" id="A0A9P4GWP4"/>
<keyword evidence="6" id="KW-1185">Reference proteome</keyword>
<dbReference type="SUPFAM" id="SSF51197">
    <property type="entry name" value="Clavaminate synthase-like"/>
    <property type="match status" value="1"/>
</dbReference>
<evidence type="ECO:0000313" key="6">
    <source>
        <dbReference type="Proteomes" id="UP000799777"/>
    </source>
</evidence>
<feature type="domain" description="Fe2OG dioxygenase" evidence="4">
    <location>
        <begin position="183"/>
        <end position="283"/>
    </location>
</feature>
<comment type="caution">
    <text evidence="5">The sequence shown here is derived from an EMBL/GenBank/DDBJ whole genome shotgun (WGS) entry which is preliminary data.</text>
</comment>